<evidence type="ECO:0000313" key="3">
    <source>
        <dbReference type="Proteomes" id="UP001607302"/>
    </source>
</evidence>
<accession>A0ABD2C985</accession>
<protein>
    <submittedName>
        <fullName evidence="2">Uncharacterized protein</fullName>
    </submittedName>
</protein>
<evidence type="ECO:0000313" key="2">
    <source>
        <dbReference type="EMBL" id="KAL2741605.1"/>
    </source>
</evidence>
<gene>
    <name evidence="1" type="ORF">V1478_000013</name>
    <name evidence="2" type="ORF">V1478_000014</name>
</gene>
<proteinExistence type="predicted"/>
<dbReference type="EMBL" id="JAUDFV010000006">
    <property type="protein sequence ID" value="KAL2741605.1"/>
    <property type="molecule type" value="Genomic_DNA"/>
</dbReference>
<keyword evidence="3" id="KW-1185">Reference proteome</keyword>
<evidence type="ECO:0000313" key="1">
    <source>
        <dbReference type="EMBL" id="KAL2741604.1"/>
    </source>
</evidence>
<dbReference type="Proteomes" id="UP001607302">
    <property type="component" value="Unassembled WGS sequence"/>
</dbReference>
<dbReference type="AlphaFoldDB" id="A0ABD2C985"/>
<sequence>MHSLPIETKRERKNSVIAIVHWRSLATRSSIIIETLIDFESGLRNFRGMPFLQLVTKSGRKLKLCTGGPWILEAVPKSNL</sequence>
<dbReference type="EMBL" id="JAUDFV010000006">
    <property type="protein sequence ID" value="KAL2741604.1"/>
    <property type="molecule type" value="Genomic_DNA"/>
</dbReference>
<organism evidence="2 3">
    <name type="scientific">Vespula squamosa</name>
    <name type="common">Southern yellow jacket</name>
    <name type="synonym">Wasp</name>
    <dbReference type="NCBI Taxonomy" id="30214"/>
    <lineage>
        <taxon>Eukaryota</taxon>
        <taxon>Metazoa</taxon>
        <taxon>Ecdysozoa</taxon>
        <taxon>Arthropoda</taxon>
        <taxon>Hexapoda</taxon>
        <taxon>Insecta</taxon>
        <taxon>Pterygota</taxon>
        <taxon>Neoptera</taxon>
        <taxon>Endopterygota</taxon>
        <taxon>Hymenoptera</taxon>
        <taxon>Apocrita</taxon>
        <taxon>Aculeata</taxon>
        <taxon>Vespoidea</taxon>
        <taxon>Vespidae</taxon>
        <taxon>Vespinae</taxon>
        <taxon>Vespula</taxon>
    </lineage>
</organism>
<name>A0ABD2C985_VESSQ</name>
<reference evidence="2 3" key="1">
    <citation type="journal article" date="2024" name="Ann. Entomol. Soc. Am.">
        <title>Genomic analyses of the southern and eastern yellowjacket wasps (Hymenoptera: Vespidae) reveal evolutionary signatures of social life.</title>
        <authorList>
            <person name="Catto M.A."/>
            <person name="Caine P.B."/>
            <person name="Orr S.E."/>
            <person name="Hunt B.G."/>
            <person name="Goodisman M.A.D."/>
        </authorList>
    </citation>
    <scope>NUCLEOTIDE SEQUENCE [LARGE SCALE GENOMIC DNA]</scope>
    <source>
        <strain evidence="2">233</strain>
        <tissue evidence="2">Head and thorax</tissue>
    </source>
</reference>
<comment type="caution">
    <text evidence="2">The sequence shown here is derived from an EMBL/GenBank/DDBJ whole genome shotgun (WGS) entry which is preliminary data.</text>
</comment>